<accession>A0A1H2PN89</accession>
<keyword evidence="3" id="KW-1185">Reference proteome</keyword>
<protein>
    <recommendedName>
        <fullName evidence="1">YgjP-like metallopeptidase domain-containing protein</fullName>
    </recommendedName>
</protein>
<sequence length="258" mass="29289">MGPPMRSSHVGEWLPRRAWLGGREIDYRLRRSARRSVGFVIDQHGLSVTAPRRLAEREVLLALSSKAGWIVAKLDEWRLRPPVAPPAETVWRDGDTVPYLGMPLILRLDQATRGVHLDRLTGTLTVGRATARAASDALSQAHVGAALTRWFKAMARAELGDRLAAHAARAQLRYERFALSSARTRWGSCSSRGTIRLNWRLIHLDPDLIDYVVVHELAHLLQMNHSPRFWAEVARLMPDYETRRRTLRQIPQATLPRL</sequence>
<dbReference type="Gene3D" id="3.30.2010.10">
    <property type="entry name" value="Metalloproteases ('zincins'), catalytic domain"/>
    <property type="match status" value="1"/>
</dbReference>
<evidence type="ECO:0000313" key="2">
    <source>
        <dbReference type="EMBL" id="SDV48102.1"/>
    </source>
</evidence>
<evidence type="ECO:0000313" key="3">
    <source>
        <dbReference type="Proteomes" id="UP000243719"/>
    </source>
</evidence>
<dbReference type="STRING" id="1770053.SAMN05216551_104161"/>
<reference evidence="3" key="1">
    <citation type="submission" date="2016-09" db="EMBL/GenBank/DDBJ databases">
        <authorList>
            <person name="Varghese N."/>
            <person name="Submissions S."/>
        </authorList>
    </citation>
    <scope>NUCLEOTIDE SEQUENCE [LARGE SCALE GENOMIC DNA]</scope>
    <source>
        <strain evidence="3">JS23</strain>
    </source>
</reference>
<dbReference type="Proteomes" id="UP000243719">
    <property type="component" value="Unassembled WGS sequence"/>
</dbReference>
<dbReference type="PANTHER" id="PTHR30399">
    <property type="entry name" value="UNCHARACTERIZED PROTEIN YGJP"/>
    <property type="match status" value="1"/>
</dbReference>
<dbReference type="EMBL" id="FNLO01000004">
    <property type="protein sequence ID" value="SDV48102.1"/>
    <property type="molecule type" value="Genomic_DNA"/>
</dbReference>
<dbReference type="Pfam" id="PF01863">
    <property type="entry name" value="YgjP-like"/>
    <property type="match status" value="1"/>
</dbReference>
<name>A0A1H2PN89_9BURK</name>
<evidence type="ECO:0000259" key="1">
    <source>
        <dbReference type="Pfam" id="PF01863"/>
    </source>
</evidence>
<organism evidence="2 3">
    <name type="scientific">Chitinasiproducens palmae</name>
    <dbReference type="NCBI Taxonomy" id="1770053"/>
    <lineage>
        <taxon>Bacteria</taxon>
        <taxon>Pseudomonadati</taxon>
        <taxon>Pseudomonadota</taxon>
        <taxon>Betaproteobacteria</taxon>
        <taxon>Burkholderiales</taxon>
        <taxon>Burkholderiaceae</taxon>
        <taxon>Chitinasiproducens</taxon>
    </lineage>
</organism>
<proteinExistence type="predicted"/>
<dbReference type="InterPro" id="IPR053136">
    <property type="entry name" value="UTP_pyrophosphatase-like"/>
</dbReference>
<dbReference type="InterPro" id="IPR002725">
    <property type="entry name" value="YgjP-like_metallopeptidase"/>
</dbReference>
<dbReference type="CDD" id="cd07344">
    <property type="entry name" value="M48_yhfN_like"/>
    <property type="match status" value="1"/>
</dbReference>
<feature type="domain" description="YgjP-like metallopeptidase" evidence="1">
    <location>
        <begin position="36"/>
        <end position="249"/>
    </location>
</feature>
<dbReference type="PANTHER" id="PTHR30399:SF1">
    <property type="entry name" value="UTP PYROPHOSPHATASE"/>
    <property type="match status" value="1"/>
</dbReference>
<gene>
    <name evidence="2" type="ORF">SAMN05216551_104161</name>
</gene>
<dbReference type="AlphaFoldDB" id="A0A1H2PN89"/>